<sequence length="489" mass="55431">MKPPYLNENVLFYVLTYLDVASVIQCQRVSRYFQALARSKQIWMFLVRDLSCRGLIYLPPPDVLSTYSTMQLVAEVKRIVVGPTTWLSHSDRQPTVRRQLHIPLGSDSLAPRMLPGGRHLLVERGVARELWDITKSRRIWMRNGVNSRRVAVESTYGKEELTLALVISTMPMTLEVLRLNLDNDIMQHVVASHKLPSWFSGVLNAVIEGDFIALAVNSLRILLLNWKESKCAILRGPFAINLTIHPLQSLHLIPGHLVALTAARSAKVLLYPITAFESQWLPMTPESLDAAAESSVVDGPIKPAVLQLVEYPKMAGCRAPQLFVHECPLRHSSFVVSTNSVCASDFQVPPGHHLHPSFHRFRLTISEPTSMSKWHWRHLFSSGSVTKYKDLLMTFTYAGYGLSINRAAYVNYMQIMQVVYRASTDGGRVPIPPQKSWTRNQAETHHEWTSSCVRDAANTYVVPKLRRRGKGGARDKYDYEMGHQYLSEY</sequence>
<organism evidence="2 3">
    <name type="scientific">Mycena pura</name>
    <dbReference type="NCBI Taxonomy" id="153505"/>
    <lineage>
        <taxon>Eukaryota</taxon>
        <taxon>Fungi</taxon>
        <taxon>Dikarya</taxon>
        <taxon>Basidiomycota</taxon>
        <taxon>Agaricomycotina</taxon>
        <taxon>Agaricomycetes</taxon>
        <taxon>Agaricomycetidae</taxon>
        <taxon>Agaricales</taxon>
        <taxon>Marasmiineae</taxon>
        <taxon>Mycenaceae</taxon>
        <taxon>Mycena</taxon>
    </lineage>
</organism>
<evidence type="ECO:0000313" key="2">
    <source>
        <dbReference type="EMBL" id="KAJ7213463.1"/>
    </source>
</evidence>
<dbReference type="Proteomes" id="UP001219525">
    <property type="component" value="Unassembled WGS sequence"/>
</dbReference>
<name>A0AAD6VLP6_9AGAR</name>
<reference evidence="2" key="1">
    <citation type="submission" date="2023-03" db="EMBL/GenBank/DDBJ databases">
        <title>Massive genome expansion in bonnet fungi (Mycena s.s.) driven by repeated elements and novel gene families across ecological guilds.</title>
        <authorList>
            <consortium name="Lawrence Berkeley National Laboratory"/>
            <person name="Harder C.B."/>
            <person name="Miyauchi S."/>
            <person name="Viragh M."/>
            <person name="Kuo A."/>
            <person name="Thoen E."/>
            <person name="Andreopoulos B."/>
            <person name="Lu D."/>
            <person name="Skrede I."/>
            <person name="Drula E."/>
            <person name="Henrissat B."/>
            <person name="Morin E."/>
            <person name="Kohler A."/>
            <person name="Barry K."/>
            <person name="LaButti K."/>
            <person name="Morin E."/>
            <person name="Salamov A."/>
            <person name="Lipzen A."/>
            <person name="Mereny Z."/>
            <person name="Hegedus B."/>
            <person name="Baldrian P."/>
            <person name="Stursova M."/>
            <person name="Weitz H."/>
            <person name="Taylor A."/>
            <person name="Grigoriev I.V."/>
            <person name="Nagy L.G."/>
            <person name="Martin F."/>
            <person name="Kauserud H."/>
        </authorList>
    </citation>
    <scope>NUCLEOTIDE SEQUENCE</scope>
    <source>
        <strain evidence="2">9144</strain>
    </source>
</reference>
<dbReference type="InterPro" id="IPR036047">
    <property type="entry name" value="F-box-like_dom_sf"/>
</dbReference>
<dbReference type="InterPro" id="IPR001810">
    <property type="entry name" value="F-box_dom"/>
</dbReference>
<dbReference type="AlphaFoldDB" id="A0AAD6VLP6"/>
<dbReference type="Pfam" id="PF12937">
    <property type="entry name" value="F-box-like"/>
    <property type="match status" value="1"/>
</dbReference>
<dbReference type="Gene3D" id="1.20.1280.50">
    <property type="match status" value="1"/>
</dbReference>
<feature type="domain" description="F-box" evidence="1">
    <location>
        <begin position="10"/>
        <end position="46"/>
    </location>
</feature>
<proteinExistence type="predicted"/>
<dbReference type="EMBL" id="JARJCW010000021">
    <property type="protein sequence ID" value="KAJ7213463.1"/>
    <property type="molecule type" value="Genomic_DNA"/>
</dbReference>
<accession>A0AAD6VLP6</accession>
<gene>
    <name evidence="2" type="ORF">GGX14DRAFT_618716</name>
</gene>
<protein>
    <recommendedName>
        <fullName evidence="1">F-box domain-containing protein</fullName>
    </recommendedName>
</protein>
<keyword evidence="3" id="KW-1185">Reference proteome</keyword>
<evidence type="ECO:0000259" key="1">
    <source>
        <dbReference type="Pfam" id="PF12937"/>
    </source>
</evidence>
<dbReference type="SUPFAM" id="SSF81383">
    <property type="entry name" value="F-box domain"/>
    <property type="match status" value="1"/>
</dbReference>
<dbReference type="CDD" id="cd09917">
    <property type="entry name" value="F-box_SF"/>
    <property type="match status" value="1"/>
</dbReference>
<evidence type="ECO:0000313" key="3">
    <source>
        <dbReference type="Proteomes" id="UP001219525"/>
    </source>
</evidence>
<comment type="caution">
    <text evidence="2">The sequence shown here is derived from an EMBL/GenBank/DDBJ whole genome shotgun (WGS) entry which is preliminary data.</text>
</comment>